<keyword evidence="4" id="KW-1185">Reference proteome</keyword>
<dbReference type="PANTHER" id="PTHR42208">
    <property type="entry name" value="HEAVY METAL TRANSPORTER-RELATED"/>
    <property type="match status" value="1"/>
</dbReference>
<organism evidence="3 4">
    <name type="scientific">Crenothrix polyspora</name>
    <dbReference type="NCBI Taxonomy" id="360316"/>
    <lineage>
        <taxon>Bacteria</taxon>
        <taxon>Pseudomonadati</taxon>
        <taxon>Pseudomonadota</taxon>
        <taxon>Gammaproteobacteria</taxon>
        <taxon>Methylococcales</taxon>
        <taxon>Crenotrichaceae</taxon>
        <taxon>Crenothrix</taxon>
    </lineage>
</organism>
<keyword evidence="1" id="KW-0812">Transmembrane</keyword>
<feature type="transmembrane region" description="Helical" evidence="1">
    <location>
        <begin position="180"/>
        <end position="201"/>
    </location>
</feature>
<reference evidence="4" key="1">
    <citation type="submission" date="2017-02" db="EMBL/GenBank/DDBJ databases">
        <authorList>
            <person name="Daims H."/>
        </authorList>
    </citation>
    <scope>NUCLEOTIDE SEQUENCE [LARGE SCALE GENOMIC DNA]</scope>
</reference>
<name>A0A1R4H753_9GAMM</name>
<protein>
    <recommendedName>
        <fullName evidence="2">Urease accessory protein UreH-like transmembrane domain-containing protein</fullName>
    </recommendedName>
</protein>
<dbReference type="PANTHER" id="PTHR42208:SF1">
    <property type="entry name" value="HEAVY METAL TRANSPORTER"/>
    <property type="match status" value="1"/>
</dbReference>
<feature type="transmembrane region" description="Helical" evidence="1">
    <location>
        <begin position="12"/>
        <end position="42"/>
    </location>
</feature>
<dbReference type="Proteomes" id="UP000195667">
    <property type="component" value="Unassembled WGS sequence"/>
</dbReference>
<feature type="domain" description="Urease accessory protein UreH-like transmembrane" evidence="2">
    <location>
        <begin position="14"/>
        <end position="223"/>
    </location>
</feature>
<keyword evidence="1" id="KW-1133">Transmembrane helix</keyword>
<keyword evidence="1" id="KW-0472">Membrane</keyword>
<dbReference type="AlphaFoldDB" id="A0A1R4H753"/>
<dbReference type="InterPro" id="IPR039447">
    <property type="entry name" value="UreH-like_TM_dom"/>
</dbReference>
<accession>A0A1R4H753</accession>
<feature type="transmembrane region" description="Helical" evidence="1">
    <location>
        <begin position="145"/>
        <end position="168"/>
    </location>
</feature>
<dbReference type="EMBL" id="FUKI01000098">
    <property type="protein sequence ID" value="SJM92083.1"/>
    <property type="molecule type" value="Genomic_DNA"/>
</dbReference>
<dbReference type="Pfam" id="PF13386">
    <property type="entry name" value="DsbD_2"/>
    <property type="match status" value="1"/>
</dbReference>
<feature type="transmembrane region" description="Helical" evidence="1">
    <location>
        <begin position="92"/>
        <end position="117"/>
    </location>
</feature>
<gene>
    <name evidence="3" type="ORF">CRENPOLYSF1_240027</name>
</gene>
<sequence>MEFHIAFTTSYLYAFLMGLASSLHCIGMCGSIIGTLTFSLSPDIRNNKARLLPFVFNYNAGRITSYTIAGALAGLASSVITLPIPGFDGHRILQLISALIMTGAGLYIAGWMPRFAYIEKIGMRFWKLIEPFGRKLIPIKTRRRAYLFGLVWGWLPCGLIYSAVALAATTGNPQQSALTMLFFGLGTLPAVMGVGIMTGILTRLSSMRRFKQAIGLFMIALALLAALPWLNPMALISTHAGLH</sequence>
<evidence type="ECO:0000313" key="4">
    <source>
        <dbReference type="Proteomes" id="UP000195667"/>
    </source>
</evidence>
<evidence type="ECO:0000256" key="1">
    <source>
        <dbReference type="SAM" id="Phobius"/>
    </source>
</evidence>
<dbReference type="RefSeq" id="WP_087143236.1">
    <property type="nucleotide sequence ID" value="NZ_FUKI01000098.1"/>
</dbReference>
<proteinExistence type="predicted"/>
<evidence type="ECO:0000259" key="2">
    <source>
        <dbReference type="Pfam" id="PF13386"/>
    </source>
</evidence>
<evidence type="ECO:0000313" key="3">
    <source>
        <dbReference type="EMBL" id="SJM92083.1"/>
    </source>
</evidence>
<feature type="transmembrane region" description="Helical" evidence="1">
    <location>
        <begin position="213"/>
        <end position="230"/>
    </location>
</feature>
<feature type="transmembrane region" description="Helical" evidence="1">
    <location>
        <begin position="63"/>
        <end position="86"/>
    </location>
</feature>
<dbReference type="OrthoDB" id="9798690at2"/>